<evidence type="ECO:0000259" key="1">
    <source>
        <dbReference type="Pfam" id="PF20720"/>
    </source>
</evidence>
<dbReference type="OrthoDB" id="6092734at2759"/>
<gene>
    <name evidence="2" type="ORF">MEDL_24539</name>
</gene>
<comment type="caution">
    <text evidence="2">The sequence shown here is derived from an EMBL/GenBank/DDBJ whole genome shotgun (WGS) entry which is preliminary data.</text>
</comment>
<name>A0A8S3RQ36_MYTED</name>
<keyword evidence="3" id="KW-1185">Reference proteome</keyword>
<proteinExistence type="predicted"/>
<feature type="domain" description="Novel STAND NTPase 3" evidence="1">
    <location>
        <begin position="58"/>
        <end position="218"/>
    </location>
</feature>
<dbReference type="Pfam" id="PF20720">
    <property type="entry name" value="nSTAND3"/>
    <property type="match status" value="1"/>
</dbReference>
<protein>
    <recommendedName>
        <fullName evidence="1">Novel STAND NTPase 3 domain-containing protein</fullName>
    </recommendedName>
</protein>
<evidence type="ECO:0000313" key="3">
    <source>
        <dbReference type="Proteomes" id="UP000683360"/>
    </source>
</evidence>
<organism evidence="2 3">
    <name type="scientific">Mytilus edulis</name>
    <name type="common">Blue mussel</name>
    <dbReference type="NCBI Taxonomy" id="6550"/>
    <lineage>
        <taxon>Eukaryota</taxon>
        <taxon>Metazoa</taxon>
        <taxon>Spiralia</taxon>
        <taxon>Lophotrochozoa</taxon>
        <taxon>Mollusca</taxon>
        <taxon>Bivalvia</taxon>
        <taxon>Autobranchia</taxon>
        <taxon>Pteriomorphia</taxon>
        <taxon>Mytilida</taxon>
        <taxon>Mytiloidea</taxon>
        <taxon>Mytilidae</taxon>
        <taxon>Mytilinae</taxon>
        <taxon>Mytilus</taxon>
    </lineage>
</organism>
<dbReference type="SUPFAM" id="SSF52540">
    <property type="entry name" value="P-loop containing nucleoside triphosphate hydrolases"/>
    <property type="match status" value="1"/>
</dbReference>
<dbReference type="Proteomes" id="UP000683360">
    <property type="component" value="Unassembled WGS sequence"/>
</dbReference>
<dbReference type="EMBL" id="CAJPWZ010001232">
    <property type="protein sequence ID" value="CAG2210465.1"/>
    <property type="molecule type" value="Genomic_DNA"/>
</dbReference>
<reference evidence="2" key="1">
    <citation type="submission" date="2021-03" db="EMBL/GenBank/DDBJ databases">
        <authorList>
            <person name="Bekaert M."/>
        </authorList>
    </citation>
    <scope>NUCLEOTIDE SEQUENCE</scope>
</reference>
<dbReference type="AlphaFoldDB" id="A0A8S3RQ36"/>
<dbReference type="InterPro" id="IPR027417">
    <property type="entry name" value="P-loop_NTPase"/>
</dbReference>
<accession>A0A8S3RQ36</accession>
<dbReference type="InterPro" id="IPR049050">
    <property type="entry name" value="nSTAND3"/>
</dbReference>
<sequence length="251" mass="28925">MGTSVAETVDRGYQENIKMLERFQNQLDELIPKKVKKCSRQSGQSRTMINNHLKDKNFVTPAAVEDCLGELIKHQVMIITGEQGCGKTKIGLEILSKCHQLNDNCDTIILSNLTEIRKAIATENSENGIVLLMDDVFGKTKCTYDEDIHELSLDILNAYVNEGNLTVIFIMRTKIFQCIQHLINSHSLFRDHFHVNLNSENYKLKTAEKMTILFDYCKRNKIEFCKDSSKERFEDEDILNKSTTVFYICRN</sequence>
<evidence type="ECO:0000313" key="2">
    <source>
        <dbReference type="EMBL" id="CAG2210465.1"/>
    </source>
</evidence>